<accession>A0A7X0FD71</accession>
<evidence type="ECO:0000313" key="2">
    <source>
        <dbReference type="Proteomes" id="UP000536262"/>
    </source>
</evidence>
<proteinExistence type="predicted"/>
<evidence type="ECO:0000313" key="1">
    <source>
        <dbReference type="EMBL" id="MBB6357293.1"/>
    </source>
</evidence>
<protein>
    <submittedName>
        <fullName evidence="1">Uncharacterized protein</fullName>
    </submittedName>
</protein>
<organism evidence="1 2">
    <name type="scientific">Aminobacter aganoensis</name>
    <dbReference type="NCBI Taxonomy" id="83264"/>
    <lineage>
        <taxon>Bacteria</taxon>
        <taxon>Pseudomonadati</taxon>
        <taxon>Pseudomonadota</taxon>
        <taxon>Alphaproteobacteria</taxon>
        <taxon>Hyphomicrobiales</taxon>
        <taxon>Phyllobacteriaceae</taxon>
        <taxon>Aminobacter</taxon>
    </lineage>
</organism>
<dbReference type="AlphaFoldDB" id="A0A7X0FD71"/>
<dbReference type="Proteomes" id="UP000536262">
    <property type="component" value="Unassembled WGS sequence"/>
</dbReference>
<gene>
    <name evidence="1" type="ORF">GGR00_005114</name>
</gene>
<reference evidence="1 2" key="1">
    <citation type="submission" date="2020-08" db="EMBL/GenBank/DDBJ databases">
        <title>Genomic Encyclopedia of Type Strains, Phase IV (KMG-IV): sequencing the most valuable type-strain genomes for metagenomic binning, comparative biology and taxonomic classification.</title>
        <authorList>
            <person name="Goeker M."/>
        </authorList>
    </citation>
    <scope>NUCLEOTIDE SEQUENCE [LARGE SCALE GENOMIC DNA]</scope>
    <source>
        <strain evidence="1 2">DSM 7051</strain>
    </source>
</reference>
<dbReference type="EMBL" id="JACHOU010000022">
    <property type="protein sequence ID" value="MBB6357293.1"/>
    <property type="molecule type" value="Genomic_DNA"/>
</dbReference>
<keyword evidence="2" id="KW-1185">Reference proteome</keyword>
<comment type="caution">
    <text evidence="1">The sequence shown here is derived from an EMBL/GenBank/DDBJ whole genome shotgun (WGS) entry which is preliminary data.</text>
</comment>
<dbReference type="RefSeq" id="WP_184702024.1">
    <property type="nucleotide sequence ID" value="NZ_BAABEG010000004.1"/>
</dbReference>
<name>A0A7X0FD71_9HYPH</name>
<sequence>MSDPKNFAVIDAGTLVVENVILARDGFAFEGKVLVATDTAGAGDI</sequence>